<keyword evidence="4" id="KW-0963">Cytoplasm</keyword>
<evidence type="ECO:0000313" key="10">
    <source>
        <dbReference type="Proteomes" id="UP000256779"/>
    </source>
</evidence>
<protein>
    <recommendedName>
        <fullName evidence="4 5">Pyrroline-5-carboxylate reductase</fullName>
        <shortName evidence="4">P5C reductase</shortName>
        <shortName evidence="4">P5CR</shortName>
        <ecNumber evidence="4 5">1.5.1.2</ecNumber>
    </recommendedName>
    <alternativeName>
        <fullName evidence="4">PCA reductase</fullName>
    </alternativeName>
</protein>
<reference evidence="9 10" key="1">
    <citation type="submission" date="2018-07" db="EMBL/GenBank/DDBJ databases">
        <title>Genomic Encyclopedia of Type Strains, Phase IV (KMG-IV): sequencing the most valuable type-strain genomes for metagenomic binning, comparative biology and taxonomic classification.</title>
        <authorList>
            <person name="Goeker M."/>
        </authorList>
    </citation>
    <scope>NUCLEOTIDE SEQUENCE [LARGE SCALE GENOMIC DNA]</scope>
    <source>
        <strain evidence="9 10">DSM 4134</strain>
    </source>
</reference>
<dbReference type="GO" id="GO:0004735">
    <property type="term" value="F:pyrroline-5-carboxylate reductase activity"/>
    <property type="evidence" value="ECO:0007669"/>
    <property type="project" value="UniProtKB-UniRule"/>
</dbReference>
<feature type="binding site" evidence="6">
    <location>
        <position position="59"/>
    </location>
    <ligand>
        <name>NADPH</name>
        <dbReference type="ChEBI" id="CHEBI:57783"/>
    </ligand>
</feature>
<dbReference type="PIRSF" id="PIRSF000193">
    <property type="entry name" value="Pyrrol-5-carb_rd"/>
    <property type="match status" value="1"/>
</dbReference>
<keyword evidence="3 4" id="KW-0560">Oxidoreductase</keyword>
<evidence type="ECO:0000259" key="8">
    <source>
        <dbReference type="Pfam" id="PF14748"/>
    </source>
</evidence>
<comment type="pathway">
    <text evidence="4">Amino-acid biosynthesis; L-proline biosynthesis; L-proline from L-glutamate 5-semialdehyde: step 1/1.</text>
</comment>
<gene>
    <name evidence="4" type="primary">proC</name>
    <name evidence="9" type="ORF">C7460_12638</name>
</gene>
<keyword evidence="10" id="KW-1185">Reference proteome</keyword>
<dbReference type="SUPFAM" id="SSF51735">
    <property type="entry name" value="NAD(P)-binding Rossmann-fold domains"/>
    <property type="match status" value="1"/>
</dbReference>
<dbReference type="InterPro" id="IPR029036">
    <property type="entry name" value="P5CR_dimer"/>
</dbReference>
<comment type="similarity">
    <text evidence="1 4">Belongs to the pyrroline-5-carboxylate reductase family.</text>
</comment>
<evidence type="ECO:0000256" key="2">
    <source>
        <dbReference type="ARBA" id="ARBA00022857"/>
    </source>
</evidence>
<dbReference type="Gene3D" id="1.10.3730.10">
    <property type="entry name" value="ProC C-terminal domain-like"/>
    <property type="match status" value="1"/>
</dbReference>
<evidence type="ECO:0000256" key="1">
    <source>
        <dbReference type="ARBA" id="ARBA00005525"/>
    </source>
</evidence>
<dbReference type="AlphaFoldDB" id="A0A3D9KY54"/>
<keyword evidence="2 4" id="KW-0521">NADP</keyword>
<dbReference type="RefSeq" id="WP_115869996.1">
    <property type="nucleotide sequence ID" value="NZ_QREG01000026.1"/>
</dbReference>
<dbReference type="GO" id="GO:0055129">
    <property type="term" value="P:L-proline biosynthetic process"/>
    <property type="evidence" value="ECO:0007669"/>
    <property type="project" value="UniProtKB-UniRule"/>
</dbReference>
<comment type="catalytic activity">
    <reaction evidence="4">
        <text>L-proline + NAD(+) = (S)-1-pyrroline-5-carboxylate + NADH + 2 H(+)</text>
        <dbReference type="Rhea" id="RHEA:14105"/>
        <dbReference type="ChEBI" id="CHEBI:15378"/>
        <dbReference type="ChEBI" id="CHEBI:17388"/>
        <dbReference type="ChEBI" id="CHEBI:57540"/>
        <dbReference type="ChEBI" id="CHEBI:57945"/>
        <dbReference type="ChEBI" id="CHEBI:60039"/>
        <dbReference type="EC" id="1.5.1.2"/>
    </reaction>
</comment>
<dbReference type="EMBL" id="QREG01000026">
    <property type="protein sequence ID" value="RED93199.1"/>
    <property type="molecule type" value="Genomic_DNA"/>
</dbReference>
<dbReference type="Proteomes" id="UP000256779">
    <property type="component" value="Unassembled WGS sequence"/>
</dbReference>
<sequence length="267" mass="28541">MDLKGKKIAVLGAGNLGIAIAQGIVEENLTEAKNIFLTRRHTEQIAHLAKDGFVLTSDNLEAVKASKIVMVCVQPKQLPALIDEINPVLTADHLLVSVITGVSIAEIKELLKIDCAVVRAMPNTAIAIGESMTCICAPDHAEHGIAVQQIFNALGQTLLIEEKMMQAATVLGASGIAFFMRYLRAATQGGVQMGFHSEEAQLIAVQTAKGAASLILENQQHPEVEIDKVTTPEGCTIAGLNEMEHQGLSSALIKGLMVSYEKIKNIK</sequence>
<evidence type="ECO:0000256" key="4">
    <source>
        <dbReference type="HAMAP-Rule" id="MF_01925"/>
    </source>
</evidence>
<proteinExistence type="inferred from homology"/>
<dbReference type="PANTHER" id="PTHR11645:SF0">
    <property type="entry name" value="PYRROLINE-5-CARBOXYLATE REDUCTASE 3"/>
    <property type="match status" value="1"/>
</dbReference>
<dbReference type="Gene3D" id="3.40.50.720">
    <property type="entry name" value="NAD(P)-binding Rossmann-like Domain"/>
    <property type="match status" value="1"/>
</dbReference>
<evidence type="ECO:0000256" key="3">
    <source>
        <dbReference type="ARBA" id="ARBA00023002"/>
    </source>
</evidence>
<dbReference type="InterPro" id="IPR028939">
    <property type="entry name" value="P5C_Rdtase_cat_N"/>
</dbReference>
<dbReference type="UniPathway" id="UPA00098">
    <property type="reaction ID" value="UER00361"/>
</dbReference>
<dbReference type="GO" id="GO:0005737">
    <property type="term" value="C:cytoplasm"/>
    <property type="evidence" value="ECO:0007669"/>
    <property type="project" value="UniProtKB-SubCell"/>
</dbReference>
<dbReference type="HAMAP" id="MF_01925">
    <property type="entry name" value="P5C_reductase"/>
    <property type="match status" value="1"/>
</dbReference>
<dbReference type="InterPro" id="IPR000304">
    <property type="entry name" value="Pyrroline-COOH_reductase"/>
</dbReference>
<name>A0A3D9KY54_MARFU</name>
<keyword evidence="4" id="KW-0641">Proline biosynthesis</keyword>
<feature type="binding site" evidence="6">
    <location>
        <begin position="11"/>
        <end position="16"/>
    </location>
    <ligand>
        <name>NADP(+)</name>
        <dbReference type="ChEBI" id="CHEBI:58349"/>
    </ligand>
</feature>
<comment type="catalytic activity">
    <reaction evidence="4">
        <text>L-proline + NADP(+) = (S)-1-pyrroline-5-carboxylate + NADPH + 2 H(+)</text>
        <dbReference type="Rhea" id="RHEA:14109"/>
        <dbReference type="ChEBI" id="CHEBI:15378"/>
        <dbReference type="ChEBI" id="CHEBI:17388"/>
        <dbReference type="ChEBI" id="CHEBI:57783"/>
        <dbReference type="ChEBI" id="CHEBI:58349"/>
        <dbReference type="ChEBI" id="CHEBI:60039"/>
        <dbReference type="EC" id="1.5.1.2"/>
    </reaction>
</comment>
<feature type="domain" description="Pyrroline-5-carboxylate reductase dimerisation" evidence="8">
    <location>
        <begin position="162"/>
        <end position="264"/>
    </location>
</feature>
<evidence type="ECO:0000313" key="9">
    <source>
        <dbReference type="EMBL" id="RED93199.1"/>
    </source>
</evidence>
<comment type="caution">
    <text evidence="9">The sequence shown here is derived from an EMBL/GenBank/DDBJ whole genome shotgun (WGS) entry which is preliminary data.</text>
</comment>
<dbReference type="Pfam" id="PF14748">
    <property type="entry name" value="P5CR_dimer"/>
    <property type="match status" value="1"/>
</dbReference>
<dbReference type="Pfam" id="PF03807">
    <property type="entry name" value="F420_oxidored"/>
    <property type="match status" value="1"/>
</dbReference>
<organism evidence="9 10">
    <name type="scientific">Marinoscillum furvescens DSM 4134</name>
    <dbReference type="NCBI Taxonomy" id="1122208"/>
    <lineage>
        <taxon>Bacteria</taxon>
        <taxon>Pseudomonadati</taxon>
        <taxon>Bacteroidota</taxon>
        <taxon>Cytophagia</taxon>
        <taxon>Cytophagales</taxon>
        <taxon>Reichenbachiellaceae</taxon>
        <taxon>Marinoscillum</taxon>
    </lineage>
</organism>
<dbReference type="FunFam" id="1.10.3730.10:FF:000001">
    <property type="entry name" value="Pyrroline-5-carboxylate reductase"/>
    <property type="match status" value="1"/>
</dbReference>
<dbReference type="OrthoDB" id="9805754at2"/>
<dbReference type="InterPro" id="IPR036291">
    <property type="entry name" value="NAD(P)-bd_dom_sf"/>
</dbReference>
<comment type="subcellular location">
    <subcellularLocation>
        <location evidence="4">Cytoplasm</location>
    </subcellularLocation>
</comment>
<dbReference type="SUPFAM" id="SSF48179">
    <property type="entry name" value="6-phosphogluconate dehydrogenase C-terminal domain-like"/>
    <property type="match status" value="1"/>
</dbReference>
<evidence type="ECO:0000259" key="7">
    <source>
        <dbReference type="Pfam" id="PF03807"/>
    </source>
</evidence>
<comment type="function">
    <text evidence="4">Catalyzes the reduction of 1-pyrroline-5-carboxylate (PCA) to L-proline.</text>
</comment>
<feature type="domain" description="Pyrroline-5-carboxylate reductase catalytic N-terminal" evidence="7">
    <location>
        <begin position="7"/>
        <end position="99"/>
    </location>
</feature>
<dbReference type="EC" id="1.5.1.2" evidence="4 5"/>
<dbReference type="NCBIfam" id="TIGR00112">
    <property type="entry name" value="proC"/>
    <property type="match status" value="1"/>
</dbReference>
<evidence type="ECO:0000256" key="5">
    <source>
        <dbReference type="NCBIfam" id="TIGR00112"/>
    </source>
</evidence>
<keyword evidence="4" id="KW-0028">Amino-acid biosynthesis</keyword>
<dbReference type="PANTHER" id="PTHR11645">
    <property type="entry name" value="PYRROLINE-5-CARBOXYLATE REDUCTASE"/>
    <property type="match status" value="1"/>
</dbReference>
<accession>A0A3D9KY54</accession>
<dbReference type="InterPro" id="IPR008927">
    <property type="entry name" value="6-PGluconate_DH-like_C_sf"/>
</dbReference>
<evidence type="ECO:0000256" key="6">
    <source>
        <dbReference type="PIRSR" id="PIRSR000193-1"/>
    </source>
</evidence>